<dbReference type="AlphaFoldDB" id="A0AAQ4F822"/>
<organism evidence="5 6">
    <name type="scientific">Amblyomma americanum</name>
    <name type="common">Lone star tick</name>
    <dbReference type="NCBI Taxonomy" id="6943"/>
    <lineage>
        <taxon>Eukaryota</taxon>
        <taxon>Metazoa</taxon>
        <taxon>Ecdysozoa</taxon>
        <taxon>Arthropoda</taxon>
        <taxon>Chelicerata</taxon>
        <taxon>Arachnida</taxon>
        <taxon>Acari</taxon>
        <taxon>Parasitiformes</taxon>
        <taxon>Ixodida</taxon>
        <taxon>Ixodoidea</taxon>
        <taxon>Ixodidae</taxon>
        <taxon>Amblyomminae</taxon>
        <taxon>Amblyomma</taxon>
    </lineage>
</organism>
<dbReference type="Pfam" id="PF05649">
    <property type="entry name" value="Peptidase_M13_N"/>
    <property type="match status" value="1"/>
</dbReference>
<dbReference type="PANTHER" id="PTHR11733:SF241">
    <property type="entry name" value="GH26575P-RELATED"/>
    <property type="match status" value="1"/>
</dbReference>
<reference evidence="5 6" key="1">
    <citation type="journal article" date="2023" name="Arcadia Sci">
        <title>De novo assembly of a long-read Amblyomma americanum tick genome.</title>
        <authorList>
            <person name="Chou S."/>
            <person name="Poskanzer K.E."/>
            <person name="Rollins M."/>
            <person name="Thuy-Boun P.S."/>
        </authorList>
    </citation>
    <scope>NUCLEOTIDE SEQUENCE [LARGE SCALE GENOMIC DNA]</scope>
    <source>
        <strain evidence="5">F_SG_1</strain>
        <tissue evidence="5">Salivary glands</tissue>
    </source>
</reference>
<proteinExistence type="inferred from homology"/>
<dbReference type="GO" id="GO:0016485">
    <property type="term" value="P:protein processing"/>
    <property type="evidence" value="ECO:0007669"/>
    <property type="project" value="TreeGrafter"/>
</dbReference>
<evidence type="ECO:0000256" key="1">
    <source>
        <dbReference type="ARBA" id="ARBA00007357"/>
    </source>
</evidence>
<sequence length="561" mass="62628">MDHSSELDEPKQRYRQNPDDSYPSFYNSVSYSVTPEALSESLSEVVGNPTATAAEGSGANQKLALVAVGVLLFTVFVILLMRYGYPKSSTDSLPPRNICNLEPCLDYSEILRSSISDTVNPCNNFYAYVCHGVQQRGKGASILSLTRQRLIDAVLGEWLRNGSTPSEPRMPNKSVWAGRLLQMCVDQHEAGVARISELQRFMFEKNLTWPDAGASAASRDTLGTLVEMSLRWHVDVWFSLRVRHVNSSTRRPTFQLGRSESYLEWEGKRRLLLKDNTYSQILVSYLSAFGVNETKSIAESLHILEEEIAGVLAASAKISRSPRFVVLPIKDMTPNTSSAYAFDWTAALAKALGAAESEFANDAAVVESMSLLQGLNKLLQMDADRENVYALAVGWGVARDLGSFFHADLSRAYGIAGKNAVERCLNRIDELTKPALTLPLFRRTLTDELLLRVRRIFHAVQDVAIEGLDSNLWMDSGTKRRALFSARRIALVTRLPRESDLRHEGGRGVPHLDDDSQSFFQAWRTAAEHMQELTADLTVVNVYCTNEFFDVRCSSMHKGHM</sequence>
<gene>
    <name evidence="5" type="ORF">V5799_010302</name>
</gene>
<dbReference type="InterPro" id="IPR042089">
    <property type="entry name" value="Peptidase_M13_dom_2"/>
</dbReference>
<dbReference type="GO" id="GO:0004222">
    <property type="term" value="F:metalloendopeptidase activity"/>
    <property type="evidence" value="ECO:0007669"/>
    <property type="project" value="InterPro"/>
</dbReference>
<dbReference type="PROSITE" id="PS51885">
    <property type="entry name" value="NEPRILYSIN"/>
    <property type="match status" value="1"/>
</dbReference>
<keyword evidence="3" id="KW-1133">Transmembrane helix</keyword>
<evidence type="ECO:0000256" key="3">
    <source>
        <dbReference type="SAM" id="Phobius"/>
    </source>
</evidence>
<feature type="domain" description="Peptidase M13 N-terminal" evidence="4">
    <location>
        <begin position="121"/>
        <end position="483"/>
    </location>
</feature>
<protein>
    <recommendedName>
        <fullName evidence="4">Peptidase M13 N-terminal domain-containing protein</fullName>
    </recommendedName>
</protein>
<feature type="region of interest" description="Disordered" evidence="2">
    <location>
        <begin position="1"/>
        <end position="22"/>
    </location>
</feature>
<comment type="similarity">
    <text evidence="1">Belongs to the peptidase M13 family.</text>
</comment>
<dbReference type="InterPro" id="IPR000718">
    <property type="entry name" value="Peptidase_M13"/>
</dbReference>
<dbReference type="Gene3D" id="1.10.1380.10">
    <property type="entry name" value="Neutral endopeptidase , domain2"/>
    <property type="match status" value="1"/>
</dbReference>
<dbReference type="GO" id="GO:0005886">
    <property type="term" value="C:plasma membrane"/>
    <property type="evidence" value="ECO:0007669"/>
    <property type="project" value="TreeGrafter"/>
</dbReference>
<name>A0AAQ4F822_AMBAM</name>
<feature type="compositionally biased region" description="Basic and acidic residues" evidence="2">
    <location>
        <begin position="1"/>
        <end position="18"/>
    </location>
</feature>
<keyword evidence="3" id="KW-0812">Transmembrane</keyword>
<dbReference type="EMBL" id="JARKHS020005651">
    <property type="protein sequence ID" value="KAK8783337.1"/>
    <property type="molecule type" value="Genomic_DNA"/>
</dbReference>
<keyword evidence="3" id="KW-0472">Membrane</keyword>
<evidence type="ECO:0000256" key="2">
    <source>
        <dbReference type="SAM" id="MobiDB-lite"/>
    </source>
</evidence>
<evidence type="ECO:0000259" key="4">
    <source>
        <dbReference type="Pfam" id="PF05649"/>
    </source>
</evidence>
<dbReference type="PANTHER" id="PTHR11733">
    <property type="entry name" value="ZINC METALLOPROTEASE FAMILY M13 NEPRILYSIN-RELATED"/>
    <property type="match status" value="1"/>
</dbReference>
<dbReference type="Proteomes" id="UP001321473">
    <property type="component" value="Unassembled WGS sequence"/>
</dbReference>
<dbReference type="SUPFAM" id="SSF55486">
    <property type="entry name" value="Metalloproteases ('zincins'), catalytic domain"/>
    <property type="match status" value="1"/>
</dbReference>
<dbReference type="InterPro" id="IPR024079">
    <property type="entry name" value="MetalloPept_cat_dom_sf"/>
</dbReference>
<keyword evidence="6" id="KW-1185">Reference proteome</keyword>
<comment type="caution">
    <text evidence="5">The sequence shown here is derived from an EMBL/GenBank/DDBJ whole genome shotgun (WGS) entry which is preliminary data.</text>
</comment>
<feature type="transmembrane region" description="Helical" evidence="3">
    <location>
        <begin position="63"/>
        <end position="85"/>
    </location>
</feature>
<evidence type="ECO:0000313" key="6">
    <source>
        <dbReference type="Proteomes" id="UP001321473"/>
    </source>
</evidence>
<dbReference type="Gene3D" id="3.40.390.10">
    <property type="entry name" value="Collagenase (Catalytic Domain)"/>
    <property type="match status" value="1"/>
</dbReference>
<dbReference type="InterPro" id="IPR008753">
    <property type="entry name" value="Peptidase_M13_N"/>
</dbReference>
<evidence type="ECO:0000313" key="5">
    <source>
        <dbReference type="EMBL" id="KAK8783337.1"/>
    </source>
</evidence>
<accession>A0AAQ4F822</accession>